<evidence type="ECO:0000256" key="1">
    <source>
        <dbReference type="SAM" id="MobiDB-lite"/>
    </source>
</evidence>
<protein>
    <submittedName>
        <fullName evidence="2">Uncharacterized protein</fullName>
    </submittedName>
</protein>
<evidence type="ECO:0000313" key="2">
    <source>
        <dbReference type="EMBL" id="CAA9515831.1"/>
    </source>
</evidence>
<gene>
    <name evidence="2" type="ORF">AVDCRST_MAG39-2446</name>
</gene>
<feature type="non-terminal residue" evidence="2">
    <location>
        <position position="1"/>
    </location>
</feature>
<feature type="region of interest" description="Disordered" evidence="1">
    <location>
        <begin position="1"/>
        <end position="72"/>
    </location>
</feature>
<name>A0A6J4T7H5_9SPHN</name>
<dbReference type="EMBL" id="CADCVW010000095">
    <property type="protein sequence ID" value="CAA9515831.1"/>
    <property type="molecule type" value="Genomic_DNA"/>
</dbReference>
<reference evidence="2" key="1">
    <citation type="submission" date="2020-02" db="EMBL/GenBank/DDBJ databases">
        <authorList>
            <person name="Meier V. D."/>
        </authorList>
    </citation>
    <scope>NUCLEOTIDE SEQUENCE</scope>
    <source>
        <strain evidence="2">AVDCRST_MAG39</strain>
    </source>
</reference>
<sequence>GRARDRTADRGDGSNRGVDPAGVGGDGARAARGRGRRRATRRGRSARVGRAGHRREARRTSPPVRAWPERGL</sequence>
<accession>A0A6J4T7H5</accession>
<feature type="non-terminal residue" evidence="2">
    <location>
        <position position="72"/>
    </location>
</feature>
<feature type="compositionally biased region" description="Basic and acidic residues" evidence="1">
    <location>
        <begin position="1"/>
        <end position="13"/>
    </location>
</feature>
<feature type="compositionally biased region" description="Basic residues" evidence="1">
    <location>
        <begin position="31"/>
        <end position="57"/>
    </location>
</feature>
<proteinExistence type="predicted"/>
<dbReference type="AlphaFoldDB" id="A0A6J4T7H5"/>
<organism evidence="2">
    <name type="scientific">uncultured Sphingomonadaceae bacterium</name>
    <dbReference type="NCBI Taxonomy" id="169976"/>
    <lineage>
        <taxon>Bacteria</taxon>
        <taxon>Pseudomonadati</taxon>
        <taxon>Pseudomonadota</taxon>
        <taxon>Alphaproteobacteria</taxon>
        <taxon>Sphingomonadales</taxon>
        <taxon>Sphingomonadaceae</taxon>
        <taxon>environmental samples</taxon>
    </lineage>
</organism>